<dbReference type="RefSeq" id="WP_192542454.1">
    <property type="nucleotide sequence ID" value="NZ_RRZA01000056.1"/>
</dbReference>
<keyword evidence="2" id="KW-1185">Reference proteome</keyword>
<evidence type="ECO:0000313" key="1">
    <source>
        <dbReference type="EMBL" id="MBE0458897.1"/>
    </source>
</evidence>
<dbReference type="EMBL" id="RRZA01000056">
    <property type="protein sequence ID" value="MBE0458897.1"/>
    <property type="molecule type" value="Genomic_DNA"/>
</dbReference>
<evidence type="ECO:0000313" key="2">
    <source>
        <dbReference type="Proteomes" id="UP000707245"/>
    </source>
</evidence>
<protein>
    <submittedName>
        <fullName evidence="1">Uncharacterized protein</fullName>
    </submittedName>
</protein>
<comment type="caution">
    <text evidence="1">The sequence shown here is derived from an EMBL/GenBank/DDBJ whole genome shotgun (WGS) entry which is preliminary data.</text>
</comment>
<reference evidence="1 2" key="1">
    <citation type="submission" date="2020-07" db="EMBL/GenBank/DDBJ databases">
        <title>Halophilic bacteria isolated from french cheeses.</title>
        <authorList>
            <person name="Kothe C.I."/>
            <person name="Farah-Kraiem B."/>
            <person name="Renault P."/>
            <person name="Dridi B."/>
        </authorList>
    </citation>
    <scope>NUCLEOTIDE SEQUENCE [LARGE SCALE GENOMIC DNA]</scope>
    <source>
        <strain evidence="1 2">FME14</strain>
    </source>
</reference>
<organism evidence="1 2">
    <name type="scientific">Pseudoalteromonas prydzensis</name>
    <dbReference type="NCBI Taxonomy" id="182141"/>
    <lineage>
        <taxon>Bacteria</taxon>
        <taxon>Pseudomonadati</taxon>
        <taxon>Pseudomonadota</taxon>
        <taxon>Gammaproteobacteria</taxon>
        <taxon>Alteromonadales</taxon>
        <taxon>Pseudoalteromonadaceae</taxon>
        <taxon>Pseudoalteromonas</taxon>
    </lineage>
</organism>
<name>A0ABR9FPZ3_9GAMM</name>
<sequence>MTVSQVHLNFALPSFEGPFSTAMAHNTIYDGLPIAADENHNIQFICELPDDVNEGDVISLSATNITARNARYFVQHTVTQGDLEAGIAPLAFQHISHSDKYILQLMLHGLHDTLKDSIEFDAFIEAYGSGYQQHDTSQQGAMLSKEQSFKQFIVSCSSSFLSFF</sequence>
<proteinExistence type="predicted"/>
<gene>
    <name evidence="1" type="ORF">EI167_15890</name>
</gene>
<dbReference type="Proteomes" id="UP000707245">
    <property type="component" value="Unassembled WGS sequence"/>
</dbReference>
<accession>A0ABR9FPZ3</accession>